<dbReference type="InterPro" id="IPR029058">
    <property type="entry name" value="AB_hydrolase_fold"/>
</dbReference>
<dbReference type="Proteomes" id="UP000238823">
    <property type="component" value="Unassembled WGS sequence"/>
</dbReference>
<dbReference type="SUPFAM" id="SSF53474">
    <property type="entry name" value="alpha/beta-Hydrolases"/>
    <property type="match status" value="1"/>
</dbReference>
<dbReference type="PANTHER" id="PTHR37946">
    <property type="entry name" value="SLL1969 PROTEIN"/>
    <property type="match status" value="1"/>
</dbReference>
<dbReference type="PANTHER" id="PTHR37946:SF1">
    <property type="entry name" value="SLL1969 PROTEIN"/>
    <property type="match status" value="1"/>
</dbReference>
<organism evidence="1 2">
    <name type="scientific">Enhygromyxa salina</name>
    <dbReference type="NCBI Taxonomy" id="215803"/>
    <lineage>
        <taxon>Bacteria</taxon>
        <taxon>Pseudomonadati</taxon>
        <taxon>Myxococcota</taxon>
        <taxon>Polyangia</taxon>
        <taxon>Nannocystales</taxon>
        <taxon>Nannocystaceae</taxon>
        <taxon>Enhygromyxa</taxon>
    </lineage>
</organism>
<evidence type="ECO:0000313" key="2">
    <source>
        <dbReference type="Proteomes" id="UP000238823"/>
    </source>
</evidence>
<accession>A0A2S9YUV2</accession>
<name>A0A2S9YUV2_9BACT</name>
<dbReference type="Pfam" id="PF02089">
    <property type="entry name" value="Palm_thioest"/>
    <property type="match status" value="1"/>
</dbReference>
<dbReference type="EMBL" id="PVNL01000035">
    <property type="protein sequence ID" value="PRQ08863.1"/>
    <property type="molecule type" value="Genomic_DNA"/>
</dbReference>
<dbReference type="Gene3D" id="3.40.50.1820">
    <property type="entry name" value="alpha/beta hydrolase"/>
    <property type="match status" value="1"/>
</dbReference>
<proteinExistence type="predicted"/>
<dbReference type="OrthoDB" id="275181at2"/>
<comment type="caution">
    <text evidence="1">The sequence shown here is derived from an EMBL/GenBank/DDBJ whole genome shotgun (WGS) entry which is preliminary data.</text>
</comment>
<dbReference type="GO" id="GO:0070205">
    <property type="term" value="F:2-succinyl-6-hydroxy-2,4-cyclohexadiene-1-carboxylate synthase activity"/>
    <property type="evidence" value="ECO:0007669"/>
    <property type="project" value="UniProtKB-EC"/>
</dbReference>
<gene>
    <name evidence="1" type="primary">menH_1</name>
    <name evidence="1" type="ORF">ENSA7_14970</name>
</gene>
<dbReference type="AlphaFoldDB" id="A0A2S9YUV2"/>
<dbReference type="EC" id="4.2.99.20" evidence="1"/>
<sequence>MSVGKRIKNRVRRAVSIVTDDFEYGRHLVRGNKVSTDMSWTRPELPPVVLVHGFMGTRGTMLPLTRRFQNDGRVVFSYAYGTFNLASIRRSAENLTAHLRTICEELEVDRVDLVGYSMGGLISLHSIKFLQGHRYVRNLVMMGSPLRGTWAGLAGVATVGAFSPSVWQVLPGSPFLEDLLAAPAPATVRMRQIHAASDALCPPPGPIEGVAARDYIMLAGGHSSLVVAEHFYQACRDFLDADPQHASVDPAAETTPVAHDQAKVEYMFDHAAASGLRLVANGEFDHDAAE</sequence>
<reference evidence="1 2" key="1">
    <citation type="submission" date="2018-03" db="EMBL/GenBank/DDBJ databases">
        <title>Draft Genome Sequences of the Obligatory Marine Myxobacteria Enhygromyxa salina SWB007.</title>
        <authorList>
            <person name="Poehlein A."/>
            <person name="Moghaddam J.A."/>
            <person name="Harms H."/>
            <person name="Alanjari M."/>
            <person name="Koenig G.M."/>
            <person name="Daniel R."/>
            <person name="Schaeberle T.F."/>
        </authorList>
    </citation>
    <scope>NUCLEOTIDE SEQUENCE [LARGE SCALE GENOMIC DNA]</scope>
    <source>
        <strain evidence="1 2">SWB007</strain>
    </source>
</reference>
<dbReference type="RefSeq" id="WP_106088527.1">
    <property type="nucleotide sequence ID" value="NZ_PVNL01000035.1"/>
</dbReference>
<keyword evidence="1" id="KW-0456">Lyase</keyword>
<evidence type="ECO:0000313" key="1">
    <source>
        <dbReference type="EMBL" id="PRQ08863.1"/>
    </source>
</evidence>
<protein>
    <submittedName>
        <fullName evidence="1">2-succinyl-6-hydroxy-2, 4-cyclohexadiene-1-carboxylate synthase</fullName>
        <ecNumber evidence="1">4.2.99.20</ecNumber>
    </submittedName>
</protein>